<dbReference type="GeneID" id="62695046"/>
<feature type="domain" description="DUF7601" evidence="4">
    <location>
        <begin position="160"/>
        <end position="286"/>
    </location>
</feature>
<evidence type="ECO:0008006" key="7">
    <source>
        <dbReference type="Google" id="ProtNLM"/>
    </source>
</evidence>
<dbReference type="EMBL" id="VUMB01000020">
    <property type="protein sequence ID" value="MSS40819.1"/>
    <property type="molecule type" value="Genomic_DNA"/>
</dbReference>
<protein>
    <recommendedName>
        <fullName evidence="7">Pilin isopeptide linkage domain protein</fullName>
    </recommendedName>
</protein>
<keyword evidence="2" id="KW-0732">Signal</keyword>
<dbReference type="Pfam" id="PF12892">
    <property type="entry name" value="FctA"/>
    <property type="match status" value="1"/>
</dbReference>
<feature type="domain" description="Streptococcal pilin isopeptide linkage" evidence="3">
    <location>
        <begin position="27"/>
        <end position="157"/>
    </location>
</feature>
<evidence type="ECO:0000259" key="3">
    <source>
        <dbReference type="Pfam" id="PF12892"/>
    </source>
</evidence>
<feature type="chain" id="PRO_5033021721" description="Pilin isopeptide linkage domain protein" evidence="2">
    <location>
        <begin position="24"/>
        <end position="325"/>
    </location>
</feature>
<evidence type="ECO:0000256" key="1">
    <source>
        <dbReference type="SAM" id="Phobius"/>
    </source>
</evidence>
<dbReference type="NCBIfam" id="TIGR03786">
    <property type="entry name" value="strep_pil_rpt"/>
    <property type="match status" value="1"/>
</dbReference>
<dbReference type="Gene3D" id="2.60.40.3050">
    <property type="match status" value="1"/>
</dbReference>
<organism evidence="5 6">
    <name type="scientific">Clostridium scindens (strain JCM 10418 / VPI 12708)</name>
    <dbReference type="NCBI Taxonomy" id="29347"/>
    <lineage>
        <taxon>Bacteria</taxon>
        <taxon>Bacillati</taxon>
        <taxon>Bacillota</taxon>
        <taxon>Clostridia</taxon>
        <taxon>Lachnospirales</taxon>
        <taxon>Lachnospiraceae</taxon>
    </lineage>
</organism>
<evidence type="ECO:0000313" key="5">
    <source>
        <dbReference type="EMBL" id="MSS40819.1"/>
    </source>
</evidence>
<keyword evidence="1" id="KW-0812">Transmembrane</keyword>
<accession>A0A844FCK8</accession>
<name>A0A844FCK8_CLOSV</name>
<dbReference type="AlphaFoldDB" id="A0A844FCK8"/>
<feature type="transmembrane region" description="Helical" evidence="1">
    <location>
        <begin position="299"/>
        <end position="317"/>
    </location>
</feature>
<evidence type="ECO:0000256" key="2">
    <source>
        <dbReference type="SAM" id="SignalP"/>
    </source>
</evidence>
<dbReference type="InterPro" id="IPR022464">
    <property type="entry name" value="Strep_pil_isopept_link"/>
</dbReference>
<keyword evidence="1" id="KW-0472">Membrane</keyword>
<dbReference type="Gene3D" id="2.60.40.1140">
    <property type="entry name" value="Collagen-binding surface protein Cna, B-type domain"/>
    <property type="match status" value="1"/>
</dbReference>
<dbReference type="InterPro" id="IPR038174">
    <property type="entry name" value="Strep_pil_link_sf"/>
</dbReference>
<dbReference type="InterPro" id="IPR055382">
    <property type="entry name" value="DUF7601"/>
</dbReference>
<evidence type="ECO:0000313" key="6">
    <source>
        <dbReference type="Proteomes" id="UP000462363"/>
    </source>
</evidence>
<sequence length="325" mass="34427">MKKLASIMLALTLVLGMSNVAFAADGTSSEAKTFTFEKRYETSAGETPATFPTETLKFSVTADEGNPDGTMITIADHTVASNPGSVVVTVPTYSKVGKWNYTVSEVAGTTQGVTYAPNSFGVQVLVAYDENDNLVATTAFTTTDGKEGKIDEIVNKYDLGNLSVKKNVSGNLASKTQKFDIDVKFTSTKEVKSAISGAADIAVNEWVKTGDVWTVTKTLSLAHKDALVTFNNIPAGVTYEVVEQSKHAGTDTNGSDPSKGYTVTYTGEKGTIAADTTGAATVNNEKGTTVDTGIGMDNLPYLLLLAAAFVGIVVFFAKRRFARVR</sequence>
<dbReference type="Pfam" id="PF24547">
    <property type="entry name" value="DUF7601"/>
    <property type="match status" value="1"/>
</dbReference>
<proteinExistence type="predicted"/>
<evidence type="ECO:0000259" key="4">
    <source>
        <dbReference type="Pfam" id="PF24547"/>
    </source>
</evidence>
<dbReference type="Proteomes" id="UP000462363">
    <property type="component" value="Unassembled WGS sequence"/>
</dbReference>
<dbReference type="RefSeq" id="WP_004606422.1">
    <property type="nucleotide sequence ID" value="NZ_AP024846.1"/>
</dbReference>
<reference evidence="5 6" key="1">
    <citation type="submission" date="2019-08" db="EMBL/GenBank/DDBJ databases">
        <title>In-depth cultivation of the pig gut microbiome towards novel bacterial diversity and tailored functional studies.</title>
        <authorList>
            <person name="Wylensek D."/>
            <person name="Hitch T.C.A."/>
            <person name="Clavel T."/>
        </authorList>
    </citation>
    <scope>NUCLEOTIDE SEQUENCE [LARGE SCALE GENOMIC DNA]</scope>
    <source>
        <strain evidence="5 6">BL-389-WT-3D</strain>
    </source>
</reference>
<keyword evidence="1" id="KW-1133">Transmembrane helix</keyword>
<comment type="caution">
    <text evidence="5">The sequence shown here is derived from an EMBL/GenBank/DDBJ whole genome shotgun (WGS) entry which is preliminary data.</text>
</comment>
<feature type="signal peptide" evidence="2">
    <location>
        <begin position="1"/>
        <end position="23"/>
    </location>
</feature>
<gene>
    <name evidence="5" type="ORF">FYJ37_10775</name>
</gene>